<dbReference type="InterPro" id="IPR002685">
    <property type="entry name" value="Glyco_trans_15"/>
</dbReference>
<dbReference type="PANTHER" id="PTHR31121:SF6">
    <property type="entry name" value="ALPHA-1,2 MANNOSYLTRANSFERASE KTR1"/>
    <property type="match status" value="1"/>
</dbReference>
<keyword evidence="4" id="KW-0812">Transmembrane</keyword>
<dbReference type="GO" id="GO:0000026">
    <property type="term" value="F:alpha-1,2-mannosyltransferase activity"/>
    <property type="evidence" value="ECO:0007669"/>
    <property type="project" value="TreeGrafter"/>
</dbReference>
<evidence type="ECO:0000313" key="5">
    <source>
        <dbReference type="EMBL" id="GJN88369.1"/>
    </source>
</evidence>
<evidence type="ECO:0000256" key="1">
    <source>
        <dbReference type="ARBA" id="ARBA00007677"/>
    </source>
</evidence>
<feature type="transmembrane region" description="Helical" evidence="4">
    <location>
        <begin position="617"/>
        <end position="640"/>
    </location>
</feature>
<dbReference type="InterPro" id="IPR029044">
    <property type="entry name" value="Nucleotide-diphossugar_trans"/>
</dbReference>
<evidence type="ECO:0000256" key="4">
    <source>
        <dbReference type="SAM" id="Phobius"/>
    </source>
</evidence>
<keyword evidence="4" id="KW-0472">Membrane</keyword>
<keyword evidence="2" id="KW-0808">Transferase</keyword>
<gene>
    <name evidence="5" type="ORF">Rhopal_001335-T1</name>
</gene>
<comment type="caution">
    <text evidence="5">The sequence shown here is derived from an EMBL/GenBank/DDBJ whole genome shotgun (WGS) entry which is preliminary data.</text>
</comment>
<reference evidence="5 6" key="1">
    <citation type="submission" date="2021-12" db="EMBL/GenBank/DDBJ databases">
        <title>High titer production of polyol ester of fatty acids by Rhodotorula paludigena BS15 towards product separation-free biomass refinery.</title>
        <authorList>
            <person name="Mano J."/>
            <person name="Ono H."/>
            <person name="Tanaka T."/>
            <person name="Naito K."/>
            <person name="Sushida H."/>
            <person name="Ike M."/>
            <person name="Tokuyasu K."/>
            <person name="Kitaoka M."/>
        </authorList>
    </citation>
    <scope>NUCLEOTIDE SEQUENCE [LARGE SCALE GENOMIC DNA]</scope>
    <source>
        <strain evidence="5 6">BS15</strain>
    </source>
</reference>
<name>A0AAV5GGG9_9BASI</name>
<dbReference type="SUPFAM" id="SSF53448">
    <property type="entry name" value="Nucleotide-diphospho-sugar transferases"/>
    <property type="match status" value="1"/>
</dbReference>
<dbReference type="AlphaFoldDB" id="A0AAV5GGG9"/>
<evidence type="ECO:0000313" key="6">
    <source>
        <dbReference type="Proteomes" id="UP001342314"/>
    </source>
</evidence>
<dbReference type="EMBL" id="BQKY01000003">
    <property type="protein sequence ID" value="GJN88369.1"/>
    <property type="molecule type" value="Genomic_DNA"/>
</dbReference>
<dbReference type="GO" id="GO:0000032">
    <property type="term" value="P:cell wall mannoprotein biosynthetic process"/>
    <property type="evidence" value="ECO:0007669"/>
    <property type="project" value="TreeGrafter"/>
</dbReference>
<evidence type="ECO:0000256" key="2">
    <source>
        <dbReference type="ARBA" id="ARBA00022679"/>
    </source>
</evidence>
<evidence type="ECO:0008006" key="7">
    <source>
        <dbReference type="Google" id="ProtNLM"/>
    </source>
</evidence>
<dbReference type="GO" id="GO:0016020">
    <property type="term" value="C:membrane"/>
    <property type="evidence" value="ECO:0007669"/>
    <property type="project" value="InterPro"/>
</dbReference>
<evidence type="ECO:0000256" key="3">
    <source>
        <dbReference type="SAM" id="MobiDB-lite"/>
    </source>
</evidence>
<feature type="transmembrane region" description="Helical" evidence="4">
    <location>
        <begin position="543"/>
        <end position="564"/>
    </location>
</feature>
<dbReference type="FunFam" id="3.90.550.10:FF:000051">
    <property type="entry name" value="Alpha-1,2-mannosyltransferase (Ktr4)"/>
    <property type="match status" value="1"/>
</dbReference>
<accession>A0AAV5GGG9</accession>
<keyword evidence="4" id="KW-1133">Transmembrane helix</keyword>
<feature type="transmembrane region" description="Helical" evidence="4">
    <location>
        <begin position="497"/>
        <end position="523"/>
    </location>
</feature>
<comment type="similarity">
    <text evidence="1">Belongs to the glycosyltransferase 15 family.</text>
</comment>
<dbReference type="Gene3D" id="3.90.550.10">
    <property type="entry name" value="Spore Coat Polysaccharide Biosynthesis Protein SpsA, Chain A"/>
    <property type="match status" value="1"/>
</dbReference>
<dbReference type="PANTHER" id="PTHR31121">
    <property type="entry name" value="ALPHA-1,2 MANNOSYLTRANSFERASE KTR1"/>
    <property type="match status" value="1"/>
</dbReference>
<dbReference type="GO" id="GO:0005794">
    <property type="term" value="C:Golgi apparatus"/>
    <property type="evidence" value="ECO:0007669"/>
    <property type="project" value="TreeGrafter"/>
</dbReference>
<dbReference type="Pfam" id="PF01793">
    <property type="entry name" value="Glyco_transf_15"/>
    <property type="match status" value="1"/>
</dbReference>
<protein>
    <recommendedName>
        <fullName evidence="7">Glycosyltransferase family 15 protein</fullName>
    </recommendedName>
</protein>
<dbReference type="GO" id="GO:0006487">
    <property type="term" value="P:protein N-linked glycosylation"/>
    <property type="evidence" value="ECO:0007669"/>
    <property type="project" value="TreeGrafter"/>
</dbReference>
<proteinExistence type="inferred from homology"/>
<feature type="compositionally biased region" description="Low complexity" evidence="3">
    <location>
        <begin position="16"/>
        <end position="29"/>
    </location>
</feature>
<keyword evidence="6" id="KW-1185">Reference proteome</keyword>
<feature type="transmembrane region" description="Helical" evidence="4">
    <location>
        <begin position="571"/>
        <end position="597"/>
    </location>
</feature>
<organism evidence="5 6">
    <name type="scientific">Rhodotorula paludigena</name>
    <dbReference type="NCBI Taxonomy" id="86838"/>
    <lineage>
        <taxon>Eukaryota</taxon>
        <taxon>Fungi</taxon>
        <taxon>Dikarya</taxon>
        <taxon>Basidiomycota</taxon>
        <taxon>Pucciniomycotina</taxon>
        <taxon>Microbotryomycetes</taxon>
        <taxon>Sporidiobolales</taxon>
        <taxon>Sporidiobolaceae</taxon>
        <taxon>Rhodotorula</taxon>
    </lineage>
</organism>
<sequence>MSTYAPLPTSAHDAHSSSSRSGRPQSDASLLSRVRTELHARLSGSALAHALDQVKPRTARVAAYSLAALVVVSLVGLSIRHGTARESALTGADARGRWGSYASWLGDWSSGRSTGGLGEAGSGAGWRDLPENEGLLDPPLELEPKSGLLMPPEVYPAALNPFKRANAAIVALVRNNEREAMRNSMRSLEARWNRRYGYPWVFLNDEPFDEEFKVGVKKMTRSEVFFATIPKEHWGYPDWVNQTYAAEERQKMVDEKVIYGGSESYRHMCRFNSGFFYEQKVLESFDWYWRVEPGVEFWCDIDYDPFIFMEANNKVYGFVIALYEYRRTVETLWDATREFARLHPEYIADDNAIRFLVDDERKGLQDGDWNNCHFWSNFEIASLKFWRSKPYREYFKFLDDKGGFFYERWGDAPVHSFGAALFAPHDQIHNFWDISYRHNPYSTCPKNKALFHDNGKCECYVENSFDEDGYSCMPRWWKAFGKPAQYEKIDKKVSDRFIRLSITPLMVVSFLASIVTMAIAASLESHWRNTRFPSISHRDRERILLTAGVWGIVISLYSLIGTLVKPDHIAFGILFHLIAFVIAFILYMVGSASLTALVDGVDCGDVDWSRCNVTKGLVVIGWIETVIVFIILIVVVVLGFKARSGSGLRRSALTDA</sequence>
<feature type="region of interest" description="Disordered" evidence="3">
    <location>
        <begin position="1"/>
        <end position="30"/>
    </location>
</feature>
<dbReference type="Proteomes" id="UP001342314">
    <property type="component" value="Unassembled WGS sequence"/>
</dbReference>